<sequence length="342" mass="39171">MHIHAIKPSIHEVPELYTNCNFQERDTDQWKMESSCQKKRANGYDSEDSDDDNVALAGIQKRMQSANQDKVKDVFHGMSHQDQTLELILDLLGDIQSKLAAVEKRQERMEQKQDRLRELVKLVLVRERREKAADPHSPTEDTPRGDRQQPLFENRPRVLFDSPAVSTGDAYPTPVPVRSMAATETPQDDGRDPNESEKSVSSPATLMPRTVTGPENDTYLLGGNEGMVRAVDDYKVILKEVQQRKRCTDNDRGRLMCINLLKREIPKKELAAQNVTGNSRDENNKRCKIPQINRSIVHSIFSQAKMQFPGFTDWYTDSRCKTVEALNECCKRARYEVIIRKT</sequence>
<evidence type="ECO:0000256" key="2">
    <source>
        <dbReference type="SAM" id="MobiDB-lite"/>
    </source>
</evidence>
<feature type="compositionally biased region" description="Basic and acidic residues" evidence="2">
    <location>
        <begin position="188"/>
        <end position="198"/>
    </location>
</feature>
<feature type="compositionally biased region" description="Basic and acidic residues" evidence="2">
    <location>
        <begin position="128"/>
        <end position="147"/>
    </location>
</feature>
<protein>
    <submittedName>
        <fullName evidence="4">Uncharacterized protein LOC110990801</fullName>
    </submittedName>
</protein>
<dbReference type="Proteomes" id="UP000694845">
    <property type="component" value="Unplaced"/>
</dbReference>
<dbReference type="GeneID" id="110990801"/>
<reference evidence="4" key="1">
    <citation type="submission" date="2025-08" db="UniProtKB">
        <authorList>
            <consortium name="RefSeq"/>
        </authorList>
    </citation>
    <scope>IDENTIFICATION</scope>
</reference>
<dbReference type="RefSeq" id="XP_022111594.1">
    <property type="nucleotide sequence ID" value="XM_022255902.1"/>
</dbReference>
<gene>
    <name evidence="4" type="primary">LOC110990801</name>
</gene>
<dbReference type="OMA" id="KMESSCQ"/>
<organism evidence="3 4">
    <name type="scientific">Acanthaster planci</name>
    <name type="common">Crown-of-thorns starfish</name>
    <dbReference type="NCBI Taxonomy" id="133434"/>
    <lineage>
        <taxon>Eukaryota</taxon>
        <taxon>Metazoa</taxon>
        <taxon>Echinodermata</taxon>
        <taxon>Eleutherozoa</taxon>
        <taxon>Asterozoa</taxon>
        <taxon>Asteroidea</taxon>
        <taxon>Valvatacea</taxon>
        <taxon>Valvatida</taxon>
        <taxon>Acanthasteridae</taxon>
        <taxon>Acanthaster</taxon>
    </lineage>
</organism>
<feature type="coiled-coil region" evidence="1">
    <location>
        <begin position="92"/>
        <end position="122"/>
    </location>
</feature>
<evidence type="ECO:0000256" key="1">
    <source>
        <dbReference type="SAM" id="Coils"/>
    </source>
</evidence>
<name>A0A8B8A1N6_ACAPL</name>
<evidence type="ECO:0000313" key="4">
    <source>
        <dbReference type="RefSeq" id="XP_022111594.1"/>
    </source>
</evidence>
<accession>A0A8B8A1N6</accession>
<feature type="region of interest" description="Disordered" evidence="2">
    <location>
        <begin position="128"/>
        <end position="217"/>
    </location>
</feature>
<keyword evidence="1" id="KW-0175">Coiled coil</keyword>
<evidence type="ECO:0000313" key="3">
    <source>
        <dbReference type="Proteomes" id="UP000694845"/>
    </source>
</evidence>
<proteinExistence type="predicted"/>
<dbReference type="AlphaFoldDB" id="A0A8B8A1N6"/>
<dbReference type="KEGG" id="aplc:110990801"/>
<keyword evidence="3" id="KW-1185">Reference proteome</keyword>
<dbReference type="OrthoDB" id="10179270at2759"/>